<name>A0A7X0H720_9BACT</name>
<dbReference type="InterPro" id="IPR007401">
    <property type="entry name" value="DUF454"/>
</dbReference>
<dbReference type="GO" id="GO:0005886">
    <property type="term" value="C:plasma membrane"/>
    <property type="evidence" value="ECO:0007669"/>
    <property type="project" value="TreeGrafter"/>
</dbReference>
<gene>
    <name evidence="2" type="ORF">HNQ40_002269</name>
</gene>
<accession>A0A7X0H720</accession>
<evidence type="ECO:0000313" key="3">
    <source>
        <dbReference type="Proteomes" id="UP000541810"/>
    </source>
</evidence>
<comment type="caution">
    <text evidence="2">The sequence shown here is derived from an EMBL/GenBank/DDBJ whole genome shotgun (WGS) entry which is preliminary data.</text>
</comment>
<feature type="transmembrane region" description="Helical" evidence="1">
    <location>
        <begin position="96"/>
        <end position="114"/>
    </location>
</feature>
<keyword evidence="1" id="KW-0472">Membrane</keyword>
<keyword evidence="3" id="KW-1185">Reference proteome</keyword>
<evidence type="ECO:0008006" key="4">
    <source>
        <dbReference type="Google" id="ProtNLM"/>
    </source>
</evidence>
<proteinExistence type="predicted"/>
<reference evidence="2 3" key="1">
    <citation type="submission" date="2020-08" db="EMBL/GenBank/DDBJ databases">
        <title>Genomic Encyclopedia of Type Strains, Phase IV (KMG-IV): sequencing the most valuable type-strain genomes for metagenomic binning, comparative biology and taxonomic classification.</title>
        <authorList>
            <person name="Goeker M."/>
        </authorList>
    </citation>
    <scope>NUCLEOTIDE SEQUENCE [LARGE SCALE GENOMIC DNA]</scope>
    <source>
        <strain evidence="2 3">DSM 103725</strain>
    </source>
</reference>
<organism evidence="2 3">
    <name type="scientific">Algisphaera agarilytica</name>
    <dbReference type="NCBI Taxonomy" id="1385975"/>
    <lineage>
        <taxon>Bacteria</taxon>
        <taxon>Pseudomonadati</taxon>
        <taxon>Planctomycetota</taxon>
        <taxon>Phycisphaerae</taxon>
        <taxon>Phycisphaerales</taxon>
        <taxon>Phycisphaeraceae</taxon>
        <taxon>Algisphaera</taxon>
    </lineage>
</organism>
<dbReference type="AlphaFoldDB" id="A0A7X0H720"/>
<sequence>MPEPNSPTPVTVPLEDRPRLVRWMYAAAGGVLLTLGGIGVVVPGWPTTIFWLIAAWCFSRSCPVLQRWIYSRPRVGPVISDLLEHRRLTTANKRRAILGIWLGISLSVAVLLWLGYSPIYALALPAIAAGVSAWLHFGFSAEGRNEK</sequence>
<dbReference type="PANTHER" id="PTHR35813:SF1">
    <property type="entry name" value="INNER MEMBRANE PROTEIN YBAN"/>
    <property type="match status" value="1"/>
</dbReference>
<keyword evidence="1" id="KW-1133">Transmembrane helix</keyword>
<evidence type="ECO:0000256" key="1">
    <source>
        <dbReference type="SAM" id="Phobius"/>
    </source>
</evidence>
<evidence type="ECO:0000313" key="2">
    <source>
        <dbReference type="EMBL" id="MBB6430463.1"/>
    </source>
</evidence>
<dbReference type="Proteomes" id="UP000541810">
    <property type="component" value="Unassembled WGS sequence"/>
</dbReference>
<protein>
    <recommendedName>
        <fullName evidence="4">DUF454 domain-containing protein</fullName>
    </recommendedName>
</protein>
<feature type="transmembrane region" description="Helical" evidence="1">
    <location>
        <begin position="23"/>
        <end position="42"/>
    </location>
</feature>
<dbReference type="RefSeq" id="WP_184677978.1">
    <property type="nucleotide sequence ID" value="NZ_JACHGY010000001.1"/>
</dbReference>
<dbReference type="Pfam" id="PF04304">
    <property type="entry name" value="DUF454"/>
    <property type="match status" value="1"/>
</dbReference>
<dbReference type="PANTHER" id="PTHR35813">
    <property type="entry name" value="INNER MEMBRANE PROTEIN YBAN"/>
    <property type="match status" value="1"/>
</dbReference>
<feature type="transmembrane region" description="Helical" evidence="1">
    <location>
        <begin position="120"/>
        <end position="139"/>
    </location>
</feature>
<keyword evidence="1" id="KW-0812">Transmembrane</keyword>
<dbReference type="EMBL" id="JACHGY010000001">
    <property type="protein sequence ID" value="MBB6430463.1"/>
    <property type="molecule type" value="Genomic_DNA"/>
</dbReference>